<gene>
    <name evidence="18" type="ORF">ABID43_002750</name>
</gene>
<evidence type="ECO:0000256" key="12">
    <source>
        <dbReference type="ARBA" id="ARBA00023170"/>
    </source>
</evidence>
<dbReference type="Gene3D" id="2.170.130.10">
    <property type="entry name" value="TonB-dependent receptor, plug domain"/>
    <property type="match status" value="1"/>
</dbReference>
<dbReference type="Proteomes" id="UP001549145">
    <property type="component" value="Unassembled WGS sequence"/>
</dbReference>
<evidence type="ECO:0000256" key="8">
    <source>
        <dbReference type="ARBA" id="ARBA00023004"/>
    </source>
</evidence>
<reference evidence="18 19" key="1">
    <citation type="submission" date="2024-06" db="EMBL/GenBank/DDBJ databases">
        <title>Genomic Encyclopedia of Type Strains, Phase IV (KMG-IV): sequencing the most valuable type-strain genomes for metagenomic binning, comparative biology and taxonomic classification.</title>
        <authorList>
            <person name="Goeker M."/>
        </authorList>
    </citation>
    <scope>NUCLEOTIDE SEQUENCE [LARGE SCALE GENOMIC DNA]</scope>
    <source>
        <strain evidence="18 19">DSM 21331</strain>
    </source>
</reference>
<comment type="similarity">
    <text evidence="2 14 15">Belongs to the TonB-dependent receptor family.</text>
</comment>
<evidence type="ECO:0000256" key="1">
    <source>
        <dbReference type="ARBA" id="ARBA00004571"/>
    </source>
</evidence>
<evidence type="ECO:0000256" key="10">
    <source>
        <dbReference type="ARBA" id="ARBA00023077"/>
    </source>
</evidence>
<evidence type="ECO:0000256" key="2">
    <source>
        <dbReference type="ARBA" id="ARBA00009810"/>
    </source>
</evidence>
<evidence type="ECO:0000256" key="4">
    <source>
        <dbReference type="ARBA" id="ARBA00022452"/>
    </source>
</evidence>
<evidence type="ECO:0000259" key="16">
    <source>
        <dbReference type="Pfam" id="PF00593"/>
    </source>
</evidence>
<keyword evidence="13 14" id="KW-0998">Cell outer membrane</keyword>
<comment type="subcellular location">
    <subcellularLocation>
        <location evidence="1 14">Cell outer membrane</location>
        <topology evidence="1 14">Multi-pass membrane protein</topology>
    </subcellularLocation>
</comment>
<feature type="domain" description="TonB-dependent receptor-like beta-barrel" evidence="16">
    <location>
        <begin position="225"/>
        <end position="662"/>
    </location>
</feature>
<dbReference type="PROSITE" id="PS52016">
    <property type="entry name" value="TONB_DEPENDENT_REC_3"/>
    <property type="match status" value="1"/>
</dbReference>
<dbReference type="Gene3D" id="2.40.170.20">
    <property type="entry name" value="TonB-dependent receptor, beta-barrel domain"/>
    <property type="match status" value="1"/>
</dbReference>
<evidence type="ECO:0000256" key="13">
    <source>
        <dbReference type="ARBA" id="ARBA00023237"/>
    </source>
</evidence>
<sequence>MTLETLEVVGDRRGAATIATAEDPRGPVAGYVATRSVSSTKTDTAIIRTPQAISVVGLQQIDDQKPASLAEATRYAPGVRGETFGADPRNDWFLIRGFTAQESGYFLDGLQLFTSAFATWKLEPFGLERLEILRGPNSGLYGGASPGGIINAVSKRPPIVPIRYVETGIDNYGNAYAGFDIGGPVDAPGTEGKLFYRLVGLGRGGGTQVDFVNNDRFFFAPSLTWKPDADTSLTVLAQVQRDRAGTQNFLPYEGTVTPAPFGFIKTSRFTGDPATDRLTRNQDMVGYEFEHRFDNDIKFRQNARHGTVTVNLSNRYGGGYATTPAAGDLARFDFFTRGAAVQSDIDNQLVIPFRTGDFGHTVLAGFEYRRYQIDDYQAFGFGPSLNLIRPIYPNTRLNLGAPYQNALITQNQFAAYLQDEITFGNFSLVLSGRHDWVATDNVDRLGVNNATRDTSAFSGRVALIYNDESGLAPYVSYAQGFNPTVGLNGVTGQLLLPERSEQTEVGLKYKPAGFDGYFAAALFDLTRSNVVTTNPLNIQQVVQTGAVNSRGAEVEMVANLAPGLRAVASYTAYDLSVTRDLNTALVGTTPTNTPEQYGSLFVDYTFQSGALRGFGLGGGVRGVGRSFADTANLFRVPGYVVGDLVAHYDWEGWRFALNVSNVSDERIVNSCSTVSACYYGERRRVLGSIGYRW</sequence>
<dbReference type="InterPro" id="IPR012910">
    <property type="entry name" value="Plug_dom"/>
</dbReference>
<accession>A0ABV2L5U2</accession>
<keyword evidence="19" id="KW-1185">Reference proteome</keyword>
<evidence type="ECO:0000256" key="14">
    <source>
        <dbReference type="PROSITE-ProRule" id="PRU01360"/>
    </source>
</evidence>
<evidence type="ECO:0000256" key="6">
    <source>
        <dbReference type="ARBA" id="ARBA00022692"/>
    </source>
</evidence>
<name>A0ABV2L5U2_9HYPH</name>
<evidence type="ECO:0000256" key="3">
    <source>
        <dbReference type="ARBA" id="ARBA00022448"/>
    </source>
</evidence>
<dbReference type="PANTHER" id="PTHR32552">
    <property type="entry name" value="FERRICHROME IRON RECEPTOR-RELATED"/>
    <property type="match status" value="1"/>
</dbReference>
<dbReference type="RefSeq" id="WP_238280240.1">
    <property type="nucleotide sequence ID" value="NZ_BPQL01000081.1"/>
</dbReference>
<proteinExistence type="inferred from homology"/>
<protein>
    <submittedName>
        <fullName evidence="18">Iron complex outermembrane receptor protein</fullName>
    </submittedName>
</protein>
<evidence type="ECO:0000256" key="15">
    <source>
        <dbReference type="RuleBase" id="RU003357"/>
    </source>
</evidence>
<keyword evidence="4 14" id="KW-1134">Transmembrane beta strand</keyword>
<dbReference type="CDD" id="cd01347">
    <property type="entry name" value="ligand_gated_channel"/>
    <property type="match status" value="1"/>
</dbReference>
<comment type="caution">
    <text evidence="18">The sequence shown here is derived from an EMBL/GenBank/DDBJ whole genome shotgun (WGS) entry which is preliminary data.</text>
</comment>
<keyword evidence="7" id="KW-0732">Signal</keyword>
<evidence type="ECO:0000256" key="7">
    <source>
        <dbReference type="ARBA" id="ARBA00022729"/>
    </source>
</evidence>
<dbReference type="Pfam" id="PF07715">
    <property type="entry name" value="Plug"/>
    <property type="match status" value="1"/>
</dbReference>
<dbReference type="InterPro" id="IPR039426">
    <property type="entry name" value="TonB-dep_rcpt-like"/>
</dbReference>
<evidence type="ECO:0000313" key="18">
    <source>
        <dbReference type="EMBL" id="MET3693203.1"/>
    </source>
</evidence>
<evidence type="ECO:0000256" key="9">
    <source>
        <dbReference type="ARBA" id="ARBA00023065"/>
    </source>
</evidence>
<dbReference type="InterPro" id="IPR000531">
    <property type="entry name" value="Beta-barrel_TonB"/>
</dbReference>
<keyword evidence="10 15" id="KW-0798">TonB box</keyword>
<dbReference type="Pfam" id="PF00593">
    <property type="entry name" value="TonB_dep_Rec_b-barrel"/>
    <property type="match status" value="1"/>
</dbReference>
<dbReference type="InterPro" id="IPR037066">
    <property type="entry name" value="Plug_dom_sf"/>
</dbReference>
<evidence type="ECO:0000256" key="11">
    <source>
        <dbReference type="ARBA" id="ARBA00023136"/>
    </source>
</evidence>
<organism evidence="18 19">
    <name type="scientific">Methylobacterium goesingense</name>
    <dbReference type="NCBI Taxonomy" id="243690"/>
    <lineage>
        <taxon>Bacteria</taxon>
        <taxon>Pseudomonadati</taxon>
        <taxon>Pseudomonadota</taxon>
        <taxon>Alphaproteobacteria</taxon>
        <taxon>Hyphomicrobiales</taxon>
        <taxon>Methylobacteriaceae</taxon>
        <taxon>Methylobacterium</taxon>
    </lineage>
</organism>
<keyword evidence="6 14" id="KW-0812">Transmembrane</keyword>
<keyword evidence="5" id="KW-0410">Iron transport</keyword>
<dbReference type="InterPro" id="IPR036942">
    <property type="entry name" value="Beta-barrel_TonB_sf"/>
</dbReference>
<dbReference type="SUPFAM" id="SSF56935">
    <property type="entry name" value="Porins"/>
    <property type="match status" value="1"/>
</dbReference>
<keyword evidence="3 14" id="KW-0813">Transport</keyword>
<evidence type="ECO:0000259" key="17">
    <source>
        <dbReference type="Pfam" id="PF07715"/>
    </source>
</evidence>
<evidence type="ECO:0000256" key="5">
    <source>
        <dbReference type="ARBA" id="ARBA00022496"/>
    </source>
</evidence>
<keyword evidence="12 18" id="KW-0675">Receptor</keyword>
<dbReference type="PANTHER" id="PTHR32552:SF68">
    <property type="entry name" value="FERRICHROME OUTER MEMBRANE TRANSPORTER_PHAGE RECEPTOR"/>
    <property type="match status" value="1"/>
</dbReference>
<feature type="domain" description="TonB-dependent receptor plug" evidence="17">
    <location>
        <begin position="47"/>
        <end position="149"/>
    </location>
</feature>
<dbReference type="NCBIfam" id="TIGR01783">
    <property type="entry name" value="TonB-siderophor"/>
    <property type="match status" value="1"/>
</dbReference>
<dbReference type="InterPro" id="IPR010105">
    <property type="entry name" value="TonB_sidphr_rcpt"/>
</dbReference>
<keyword evidence="11 14" id="KW-0472">Membrane</keyword>
<dbReference type="EMBL" id="JBEPMM010000007">
    <property type="protein sequence ID" value="MET3693203.1"/>
    <property type="molecule type" value="Genomic_DNA"/>
</dbReference>
<keyword evidence="8" id="KW-0408">Iron</keyword>
<evidence type="ECO:0000313" key="19">
    <source>
        <dbReference type="Proteomes" id="UP001549145"/>
    </source>
</evidence>
<keyword evidence="9" id="KW-0406">Ion transport</keyword>